<name>A0ACB7U640_DIOAL</name>
<sequence length="634" mass="69673">MNLDSELTLSQRSGPSQTLAPNRSRIDKGKKSMETGEKPESLGTRIPGSPLTNEPPRQPPPPFLVGEPSNPGTASSPVPPSTHPRSLSRLILFPNVDILGDPTSDQLNVLIFRYLEEKGFAHTAFNFAKEAGIKNVNNIDKSAIPKGALFSFVRDGLRYTQLKANLHASDSGSLIECCRLDPLDIITNSVHSLSQIIKHGKKNTKKRTIDHGEGIDYGVSDQEQESKRQNKGKDEEHSKEMRMQQGSLDLKDQSKVDVHKGPLLMGQTPGMPSVAHQVSESDIFVLEGHSLEVSNCAWSPTDSLLAVGSSNSMSRIWEISDDFSMCSSISRVNFINHSDAKTYGLGGPITTLAWNGEGELLATDSVNGRASIWNKNGKLLKTLDEHGDSISSIAWSSKGDFLLTRSYSNTVIIWDTRTWKSKQELTFDSELLHSVEWRNNTSFTTCSRDKRIYVWNVGDSQPIITFTGHQDEIGCIKWDPTGTLLASNSSDGAIKIWTLTQDKSLHNLMHCEGINSIRWRPTGPGSSSPNDQLLLASAADDATVKIWDGAQGQLLYSFNGHGTPVLEIEFSPDGDYIASGSVEQHLLIWKVIDGMIVKSCVGCDPSIYNISWNREGNKIAAGYKNNSLCVIPLW</sequence>
<dbReference type="EMBL" id="CM037028">
    <property type="protein sequence ID" value="KAH7655698.1"/>
    <property type="molecule type" value="Genomic_DNA"/>
</dbReference>
<accession>A0ACB7U640</accession>
<protein>
    <submittedName>
        <fullName evidence="1">Beta-transducin family (WD-40 repeat) protein</fullName>
    </submittedName>
</protein>
<gene>
    <name evidence="1" type="ORF">IHE45_18G027900</name>
</gene>
<dbReference type="Proteomes" id="UP000827976">
    <property type="component" value="Chromosome 18"/>
</dbReference>
<keyword evidence="2" id="KW-1185">Reference proteome</keyword>
<proteinExistence type="predicted"/>
<reference evidence="2" key="1">
    <citation type="journal article" date="2022" name="Nat. Commun.">
        <title>Chromosome evolution and the genetic basis of agronomically important traits in greater yam.</title>
        <authorList>
            <person name="Bredeson J.V."/>
            <person name="Lyons J.B."/>
            <person name="Oniyinde I.O."/>
            <person name="Okereke N.R."/>
            <person name="Kolade O."/>
            <person name="Nnabue I."/>
            <person name="Nwadili C.O."/>
            <person name="Hribova E."/>
            <person name="Parker M."/>
            <person name="Nwogha J."/>
            <person name="Shu S."/>
            <person name="Carlson J."/>
            <person name="Kariba R."/>
            <person name="Muthemba S."/>
            <person name="Knop K."/>
            <person name="Barton G.J."/>
            <person name="Sherwood A.V."/>
            <person name="Lopez-Montes A."/>
            <person name="Asiedu R."/>
            <person name="Jamnadass R."/>
            <person name="Muchugi A."/>
            <person name="Goodstein D."/>
            <person name="Egesi C.N."/>
            <person name="Featherston J."/>
            <person name="Asfaw A."/>
            <person name="Simpson G.G."/>
            <person name="Dolezel J."/>
            <person name="Hendre P.S."/>
            <person name="Van Deynze A."/>
            <person name="Kumar P.L."/>
            <person name="Obidiegwu J.E."/>
            <person name="Bhattacharjee R."/>
            <person name="Rokhsar D.S."/>
        </authorList>
    </citation>
    <scope>NUCLEOTIDE SEQUENCE [LARGE SCALE GENOMIC DNA]</scope>
    <source>
        <strain evidence="2">cv. TDa95/00328</strain>
    </source>
</reference>
<evidence type="ECO:0000313" key="1">
    <source>
        <dbReference type="EMBL" id="KAH7655698.1"/>
    </source>
</evidence>
<evidence type="ECO:0000313" key="2">
    <source>
        <dbReference type="Proteomes" id="UP000827976"/>
    </source>
</evidence>
<organism evidence="1 2">
    <name type="scientific">Dioscorea alata</name>
    <name type="common">Purple yam</name>
    <dbReference type="NCBI Taxonomy" id="55571"/>
    <lineage>
        <taxon>Eukaryota</taxon>
        <taxon>Viridiplantae</taxon>
        <taxon>Streptophyta</taxon>
        <taxon>Embryophyta</taxon>
        <taxon>Tracheophyta</taxon>
        <taxon>Spermatophyta</taxon>
        <taxon>Magnoliopsida</taxon>
        <taxon>Liliopsida</taxon>
        <taxon>Dioscoreales</taxon>
        <taxon>Dioscoreaceae</taxon>
        <taxon>Dioscorea</taxon>
    </lineage>
</organism>
<comment type="caution">
    <text evidence="1">The sequence shown here is derived from an EMBL/GenBank/DDBJ whole genome shotgun (WGS) entry which is preliminary data.</text>
</comment>